<protein>
    <submittedName>
        <fullName evidence="1">Trp operon repressor family</fullName>
    </submittedName>
</protein>
<dbReference type="Pfam" id="PF01371">
    <property type="entry name" value="Trp_repressor"/>
    <property type="match status" value="1"/>
</dbReference>
<organism evidence="1 2">
    <name type="scientific">Natronincola ferrireducens</name>
    <dbReference type="NCBI Taxonomy" id="393762"/>
    <lineage>
        <taxon>Bacteria</taxon>
        <taxon>Bacillati</taxon>
        <taxon>Bacillota</taxon>
        <taxon>Clostridia</taxon>
        <taxon>Peptostreptococcales</taxon>
        <taxon>Natronincolaceae</taxon>
        <taxon>Natronincola</taxon>
    </lineage>
</organism>
<evidence type="ECO:0000313" key="2">
    <source>
        <dbReference type="Proteomes" id="UP000198718"/>
    </source>
</evidence>
<accession>A0A1G8Y0U5</accession>
<dbReference type="PANTHER" id="PTHR40080">
    <property type="entry name" value="LMO1763 PROTEIN"/>
    <property type="match status" value="1"/>
</dbReference>
<dbReference type="InterPro" id="IPR000831">
    <property type="entry name" value="Trp_repress"/>
</dbReference>
<dbReference type="PIRSF" id="PIRSF012508">
    <property type="entry name" value="YerC"/>
    <property type="match status" value="1"/>
</dbReference>
<gene>
    <name evidence="1" type="ORF">SAMN05660472_00383</name>
</gene>
<sequence length="116" mass="13558">MYVWGEMMSYQSRIKDGFTDALFEAILELETVEECYRFFEDVCTIKEIQSISQRLEVAKLLKEGRTYIEIEKTTGASTATISRVNRCLHYGADGYKLVLKRLDEQQKQSEEDLQQE</sequence>
<evidence type="ECO:0000313" key="1">
    <source>
        <dbReference type="EMBL" id="SDJ96064.1"/>
    </source>
</evidence>
<name>A0A1G8Y0U5_9FIRM</name>
<dbReference type="EMBL" id="FNFP01000001">
    <property type="protein sequence ID" value="SDJ96064.1"/>
    <property type="molecule type" value="Genomic_DNA"/>
</dbReference>
<dbReference type="InterPro" id="IPR010921">
    <property type="entry name" value="Trp_repressor/repl_initiator"/>
</dbReference>
<reference evidence="1 2" key="1">
    <citation type="submission" date="2016-10" db="EMBL/GenBank/DDBJ databases">
        <authorList>
            <person name="de Groot N.N."/>
        </authorList>
    </citation>
    <scope>NUCLEOTIDE SEQUENCE [LARGE SCALE GENOMIC DNA]</scope>
    <source>
        <strain evidence="1 2">DSM 18346</strain>
    </source>
</reference>
<dbReference type="STRING" id="393762.SAMN05660472_00383"/>
<dbReference type="PANTHER" id="PTHR40080:SF1">
    <property type="entry name" value="TRPR-LIKE PROTEIN YERC_YECD"/>
    <property type="match status" value="1"/>
</dbReference>
<dbReference type="AlphaFoldDB" id="A0A1G8Y0U5"/>
<keyword evidence="2" id="KW-1185">Reference proteome</keyword>
<dbReference type="InterPro" id="IPR013368">
    <property type="entry name" value="YecD_YerC"/>
</dbReference>
<dbReference type="GO" id="GO:0043565">
    <property type="term" value="F:sequence-specific DNA binding"/>
    <property type="evidence" value="ECO:0007669"/>
    <property type="project" value="InterPro"/>
</dbReference>
<dbReference type="SUPFAM" id="SSF48295">
    <property type="entry name" value="TrpR-like"/>
    <property type="match status" value="1"/>
</dbReference>
<dbReference type="InterPro" id="IPR038116">
    <property type="entry name" value="TrpR-like_sf"/>
</dbReference>
<dbReference type="NCBIfam" id="TIGR02531">
    <property type="entry name" value="yecD_yerC"/>
    <property type="match status" value="1"/>
</dbReference>
<dbReference type="GO" id="GO:0003700">
    <property type="term" value="F:DNA-binding transcription factor activity"/>
    <property type="evidence" value="ECO:0007669"/>
    <property type="project" value="InterPro"/>
</dbReference>
<proteinExistence type="predicted"/>
<dbReference type="Proteomes" id="UP000198718">
    <property type="component" value="Unassembled WGS sequence"/>
</dbReference>
<dbReference type="Gene3D" id="1.10.1270.10">
    <property type="entry name" value="TrpR-like"/>
    <property type="match status" value="1"/>
</dbReference>